<dbReference type="EMBL" id="JALJOQ010000080">
    <property type="protein sequence ID" value="KAK9800813.1"/>
    <property type="molecule type" value="Genomic_DNA"/>
</dbReference>
<feature type="domain" description="Large ribosomal subunit protein eL14" evidence="4">
    <location>
        <begin position="45"/>
        <end position="117"/>
    </location>
</feature>
<dbReference type="Proteomes" id="UP001465755">
    <property type="component" value="Unassembled WGS sequence"/>
</dbReference>
<evidence type="ECO:0000259" key="4">
    <source>
        <dbReference type="Pfam" id="PF01929"/>
    </source>
</evidence>
<evidence type="ECO:0000256" key="3">
    <source>
        <dbReference type="ARBA" id="ARBA00023274"/>
    </source>
</evidence>
<gene>
    <name evidence="5" type="ORF">WJX73_010839</name>
</gene>
<evidence type="ECO:0000313" key="5">
    <source>
        <dbReference type="EMBL" id="KAK9800813.1"/>
    </source>
</evidence>
<dbReference type="GO" id="GO:0003735">
    <property type="term" value="F:structural constituent of ribosome"/>
    <property type="evidence" value="ECO:0007669"/>
    <property type="project" value="InterPro"/>
</dbReference>
<dbReference type="GO" id="GO:0022625">
    <property type="term" value="C:cytosolic large ribosomal subunit"/>
    <property type="evidence" value="ECO:0007669"/>
    <property type="project" value="TreeGrafter"/>
</dbReference>
<dbReference type="Gene3D" id="6.10.250.2270">
    <property type="match status" value="1"/>
</dbReference>
<reference evidence="5 6" key="1">
    <citation type="journal article" date="2024" name="Nat. Commun.">
        <title>Phylogenomics reveals the evolutionary origins of lichenization in chlorophyte algae.</title>
        <authorList>
            <person name="Puginier C."/>
            <person name="Libourel C."/>
            <person name="Otte J."/>
            <person name="Skaloud P."/>
            <person name="Haon M."/>
            <person name="Grisel S."/>
            <person name="Petersen M."/>
            <person name="Berrin J.G."/>
            <person name="Delaux P.M."/>
            <person name="Dal Grande F."/>
            <person name="Keller J."/>
        </authorList>
    </citation>
    <scope>NUCLEOTIDE SEQUENCE [LARGE SCALE GENOMIC DNA]</scope>
    <source>
        <strain evidence="5 6">SAG 2036</strain>
    </source>
</reference>
<protein>
    <recommendedName>
        <fullName evidence="4">Large ribosomal subunit protein eL14 domain-containing protein</fullName>
    </recommendedName>
</protein>
<dbReference type="GO" id="GO:0042273">
    <property type="term" value="P:ribosomal large subunit biogenesis"/>
    <property type="evidence" value="ECO:0007669"/>
    <property type="project" value="TreeGrafter"/>
</dbReference>
<accession>A0AAW1NZM6</accession>
<evidence type="ECO:0000256" key="2">
    <source>
        <dbReference type="ARBA" id="ARBA00022980"/>
    </source>
</evidence>
<keyword evidence="6" id="KW-1185">Reference proteome</keyword>
<dbReference type="InterPro" id="IPR008991">
    <property type="entry name" value="Translation_prot_SH3-like_sf"/>
</dbReference>
<dbReference type="InterPro" id="IPR039660">
    <property type="entry name" value="Ribosomal_eL14"/>
</dbReference>
<dbReference type="CDD" id="cd23702">
    <property type="entry name" value="eL14"/>
    <property type="match status" value="1"/>
</dbReference>
<proteinExistence type="inferred from homology"/>
<comment type="caution">
    <text evidence="5">The sequence shown here is derived from an EMBL/GenBank/DDBJ whole genome shotgun (WGS) entry which is preliminary data.</text>
</comment>
<name>A0AAW1NZM6_9CHLO</name>
<dbReference type="AlphaFoldDB" id="A0AAW1NZM6"/>
<dbReference type="GO" id="GO:0006412">
    <property type="term" value="P:translation"/>
    <property type="evidence" value="ECO:0007669"/>
    <property type="project" value="InterPro"/>
</dbReference>
<dbReference type="PANTHER" id="PTHR11127">
    <property type="entry name" value="60S RIBOSOMAL PROTEIN L14"/>
    <property type="match status" value="1"/>
</dbReference>
<sequence length="130" mass="14783">MPFTRYVEIGRVAMINYGKENGKLVVISDVVDQNRALVDRPDEVRRVVSFKRLALTDFKVEIPRLARKSVLKSALEESDAFNKFHASSWGKKLESRRAKAATTDFDRYKASVKKTQRGRAIQAAIKKLGK</sequence>
<evidence type="ECO:0000256" key="1">
    <source>
        <dbReference type="ARBA" id="ARBA00006592"/>
    </source>
</evidence>
<dbReference type="Pfam" id="PF01929">
    <property type="entry name" value="Ribosomal_L14e"/>
    <property type="match status" value="1"/>
</dbReference>
<comment type="similarity">
    <text evidence="1">Belongs to the eukaryotic ribosomal protein eL14 family.</text>
</comment>
<evidence type="ECO:0000313" key="6">
    <source>
        <dbReference type="Proteomes" id="UP001465755"/>
    </source>
</evidence>
<dbReference type="GO" id="GO:0003723">
    <property type="term" value="F:RNA binding"/>
    <property type="evidence" value="ECO:0007669"/>
    <property type="project" value="InterPro"/>
</dbReference>
<dbReference type="SUPFAM" id="SSF50104">
    <property type="entry name" value="Translation proteins SH3-like domain"/>
    <property type="match status" value="1"/>
</dbReference>
<dbReference type="PANTHER" id="PTHR11127:SF2">
    <property type="entry name" value="LARGE RIBOSOMAL SUBUNIT PROTEIN EL14"/>
    <property type="match status" value="1"/>
</dbReference>
<organism evidence="5 6">
    <name type="scientific">Symbiochloris irregularis</name>
    <dbReference type="NCBI Taxonomy" id="706552"/>
    <lineage>
        <taxon>Eukaryota</taxon>
        <taxon>Viridiplantae</taxon>
        <taxon>Chlorophyta</taxon>
        <taxon>core chlorophytes</taxon>
        <taxon>Trebouxiophyceae</taxon>
        <taxon>Trebouxiales</taxon>
        <taxon>Trebouxiaceae</taxon>
        <taxon>Symbiochloris</taxon>
    </lineage>
</organism>
<dbReference type="InterPro" id="IPR014722">
    <property type="entry name" value="Rib_uL2_dom2"/>
</dbReference>
<keyword evidence="3" id="KW-0687">Ribonucleoprotein</keyword>
<keyword evidence="2" id="KW-0689">Ribosomal protein</keyword>
<dbReference type="Gene3D" id="2.30.30.30">
    <property type="match status" value="1"/>
</dbReference>
<dbReference type="InterPro" id="IPR002784">
    <property type="entry name" value="Ribosomal_eL14_dom"/>
</dbReference>